<evidence type="ECO:0000313" key="3">
    <source>
        <dbReference type="Proteomes" id="UP001164746"/>
    </source>
</evidence>
<keyword evidence="3" id="KW-1185">Reference proteome</keyword>
<gene>
    <name evidence="2" type="ORF">MAR_024970</name>
</gene>
<dbReference type="InterPro" id="IPR018887">
    <property type="entry name" value="MYDGF"/>
</dbReference>
<sequence length="97" mass="10805">MTMSLTTESSKGLPLRTTFNVKPGGQTHTHKEEVDGFSCAFEYSCQGGTHEGEDNKALISEVEYDLDKRHNKVSSTDAFKSHLSFLMAGFTKEKEEL</sequence>
<protein>
    <submittedName>
        <fullName evidence="2">Uncharacterized protein</fullName>
    </submittedName>
</protein>
<dbReference type="Pfam" id="PF10572">
    <property type="entry name" value="UPF0556"/>
    <property type="match status" value="1"/>
</dbReference>
<proteinExistence type="predicted"/>
<feature type="compositionally biased region" description="Polar residues" evidence="1">
    <location>
        <begin position="1"/>
        <end position="10"/>
    </location>
</feature>
<reference evidence="2" key="1">
    <citation type="submission" date="2022-11" db="EMBL/GenBank/DDBJ databases">
        <title>Centuries of genome instability and evolution in soft-shell clam transmissible cancer (bioRxiv).</title>
        <authorList>
            <person name="Hart S.F.M."/>
            <person name="Yonemitsu M.A."/>
            <person name="Giersch R.M."/>
            <person name="Beal B.F."/>
            <person name="Arriagada G."/>
            <person name="Davis B.W."/>
            <person name="Ostrander E.A."/>
            <person name="Goff S.P."/>
            <person name="Metzger M.J."/>
        </authorList>
    </citation>
    <scope>NUCLEOTIDE SEQUENCE</scope>
    <source>
        <strain evidence="2">MELC-2E11</strain>
        <tissue evidence="2">Siphon/mantle</tissue>
    </source>
</reference>
<evidence type="ECO:0000313" key="2">
    <source>
        <dbReference type="EMBL" id="WAR00598.1"/>
    </source>
</evidence>
<accession>A0ABY7DSB1</accession>
<dbReference type="EMBL" id="CP111014">
    <property type="protein sequence ID" value="WAR00598.1"/>
    <property type="molecule type" value="Genomic_DNA"/>
</dbReference>
<name>A0ABY7DSB1_MYAAR</name>
<dbReference type="Proteomes" id="UP001164746">
    <property type="component" value="Chromosome 3"/>
</dbReference>
<feature type="region of interest" description="Disordered" evidence="1">
    <location>
        <begin position="1"/>
        <end position="30"/>
    </location>
</feature>
<organism evidence="2 3">
    <name type="scientific">Mya arenaria</name>
    <name type="common">Soft-shell clam</name>
    <dbReference type="NCBI Taxonomy" id="6604"/>
    <lineage>
        <taxon>Eukaryota</taxon>
        <taxon>Metazoa</taxon>
        <taxon>Spiralia</taxon>
        <taxon>Lophotrochozoa</taxon>
        <taxon>Mollusca</taxon>
        <taxon>Bivalvia</taxon>
        <taxon>Autobranchia</taxon>
        <taxon>Heteroconchia</taxon>
        <taxon>Euheterodonta</taxon>
        <taxon>Imparidentia</taxon>
        <taxon>Neoheterodontei</taxon>
        <taxon>Myida</taxon>
        <taxon>Myoidea</taxon>
        <taxon>Myidae</taxon>
        <taxon>Mya</taxon>
    </lineage>
</organism>
<evidence type="ECO:0000256" key="1">
    <source>
        <dbReference type="SAM" id="MobiDB-lite"/>
    </source>
</evidence>